<comment type="caution">
    <text evidence="1">The sequence shown here is derived from an EMBL/GenBank/DDBJ whole genome shotgun (WGS) entry which is preliminary data.</text>
</comment>
<sequence>MVAKTFSKTRNKTKIHSVFYANDSRYFGCVNPKLGTPPIAKQKLPGAVAVAVAVAVTVTDDVASVGTGAGALVLVLLLLFRVKALTSSTIVSRSHLFVPLLFHSFVIEIE</sequence>
<protein>
    <submittedName>
        <fullName evidence="1">Uncharacterized protein</fullName>
    </submittedName>
</protein>
<gene>
    <name evidence="1" type="ORF">V1477_001846</name>
</gene>
<proteinExistence type="predicted"/>
<dbReference type="AlphaFoldDB" id="A0ABD2CXE6"/>
<accession>A0ABD2CXE6</accession>
<name>A0ABD2CXE6_VESMC</name>
<dbReference type="EMBL" id="JAYRBN010000026">
    <property type="protein sequence ID" value="KAL2749775.1"/>
    <property type="molecule type" value="Genomic_DNA"/>
</dbReference>
<dbReference type="Proteomes" id="UP001607303">
    <property type="component" value="Unassembled WGS sequence"/>
</dbReference>
<evidence type="ECO:0000313" key="1">
    <source>
        <dbReference type="EMBL" id="KAL2749775.1"/>
    </source>
</evidence>
<evidence type="ECO:0000313" key="2">
    <source>
        <dbReference type="Proteomes" id="UP001607303"/>
    </source>
</evidence>
<keyword evidence="2" id="KW-1185">Reference proteome</keyword>
<organism evidence="1 2">
    <name type="scientific">Vespula maculifrons</name>
    <name type="common">Eastern yellow jacket</name>
    <name type="synonym">Wasp</name>
    <dbReference type="NCBI Taxonomy" id="7453"/>
    <lineage>
        <taxon>Eukaryota</taxon>
        <taxon>Metazoa</taxon>
        <taxon>Ecdysozoa</taxon>
        <taxon>Arthropoda</taxon>
        <taxon>Hexapoda</taxon>
        <taxon>Insecta</taxon>
        <taxon>Pterygota</taxon>
        <taxon>Neoptera</taxon>
        <taxon>Endopterygota</taxon>
        <taxon>Hymenoptera</taxon>
        <taxon>Apocrita</taxon>
        <taxon>Aculeata</taxon>
        <taxon>Vespoidea</taxon>
        <taxon>Vespidae</taxon>
        <taxon>Vespinae</taxon>
        <taxon>Vespula</taxon>
    </lineage>
</organism>
<reference evidence="1 2" key="1">
    <citation type="journal article" date="2024" name="Ann. Entomol. Soc. Am.">
        <title>Genomic analyses of the southern and eastern yellowjacket wasps (Hymenoptera: Vespidae) reveal evolutionary signatures of social life.</title>
        <authorList>
            <person name="Catto M.A."/>
            <person name="Caine P.B."/>
            <person name="Orr S.E."/>
            <person name="Hunt B.G."/>
            <person name="Goodisman M.A.D."/>
        </authorList>
    </citation>
    <scope>NUCLEOTIDE SEQUENCE [LARGE SCALE GENOMIC DNA]</scope>
    <source>
        <strain evidence="1">232</strain>
        <tissue evidence="1">Head and thorax</tissue>
    </source>
</reference>